<dbReference type="InterPro" id="IPR013083">
    <property type="entry name" value="Znf_RING/FYVE/PHD"/>
</dbReference>
<keyword evidence="6" id="KW-0238">DNA-binding</keyword>
<dbReference type="InterPro" id="IPR009071">
    <property type="entry name" value="HMG_box_dom"/>
</dbReference>
<evidence type="ECO:0000256" key="2">
    <source>
        <dbReference type="ARBA" id="ARBA00022723"/>
    </source>
</evidence>
<accession>A0A1Q9DQL6</accession>
<dbReference type="Proteomes" id="UP000186817">
    <property type="component" value="Unassembled WGS sequence"/>
</dbReference>
<name>A0A1Q9DQL6_SYMMI</name>
<evidence type="ECO:0000256" key="7">
    <source>
        <dbReference type="SAM" id="Coils"/>
    </source>
</evidence>
<evidence type="ECO:0000313" key="11">
    <source>
        <dbReference type="Proteomes" id="UP000186817"/>
    </source>
</evidence>
<keyword evidence="11" id="KW-1185">Reference proteome</keyword>
<dbReference type="GO" id="GO:0005765">
    <property type="term" value="C:lysosomal membrane"/>
    <property type="evidence" value="ECO:0007669"/>
    <property type="project" value="TreeGrafter"/>
</dbReference>
<dbReference type="GO" id="GO:0005813">
    <property type="term" value="C:centrosome"/>
    <property type="evidence" value="ECO:0007669"/>
    <property type="project" value="TreeGrafter"/>
</dbReference>
<dbReference type="GO" id="GO:0000724">
    <property type="term" value="P:double-strand break repair via homologous recombination"/>
    <property type="evidence" value="ECO:0007669"/>
    <property type="project" value="InterPro"/>
</dbReference>
<organism evidence="10 11">
    <name type="scientific">Symbiodinium microadriaticum</name>
    <name type="common">Dinoflagellate</name>
    <name type="synonym">Zooxanthella microadriatica</name>
    <dbReference type="NCBI Taxonomy" id="2951"/>
    <lineage>
        <taxon>Eukaryota</taxon>
        <taxon>Sar</taxon>
        <taxon>Alveolata</taxon>
        <taxon>Dinophyceae</taxon>
        <taxon>Suessiales</taxon>
        <taxon>Symbiodiniaceae</taxon>
        <taxon>Symbiodinium</taxon>
    </lineage>
</organism>
<evidence type="ECO:0000256" key="3">
    <source>
        <dbReference type="ARBA" id="ARBA00022771"/>
    </source>
</evidence>
<protein>
    <submittedName>
        <fullName evidence="10">E3 ubiquitin-protein ligase RBX1</fullName>
    </submittedName>
</protein>
<dbReference type="InterPro" id="IPR036910">
    <property type="entry name" value="HMG_box_dom_sf"/>
</dbReference>
<feature type="compositionally biased region" description="Basic and acidic residues" evidence="8">
    <location>
        <begin position="707"/>
        <end position="719"/>
    </location>
</feature>
<dbReference type="GO" id="GO:0032266">
    <property type="term" value="F:phosphatidylinositol-3-phosphate binding"/>
    <property type="evidence" value="ECO:0007669"/>
    <property type="project" value="InterPro"/>
</dbReference>
<keyword evidence="5" id="KW-0862">Zinc</keyword>
<feature type="compositionally biased region" description="Basic and acidic residues" evidence="8">
    <location>
        <begin position="373"/>
        <end position="391"/>
    </location>
</feature>
<dbReference type="Pfam" id="PF12678">
    <property type="entry name" value="zf-rbx1"/>
    <property type="match status" value="1"/>
</dbReference>
<feature type="region of interest" description="Disordered" evidence="8">
    <location>
        <begin position="542"/>
        <end position="586"/>
    </location>
</feature>
<dbReference type="Pfam" id="PF25569">
    <property type="entry name" value="TPR_ZFYVE26"/>
    <property type="match status" value="1"/>
</dbReference>
<dbReference type="PANTHER" id="PTHR46591:SF1">
    <property type="entry name" value="ZINC FINGER FYVE DOMAIN-CONTAINING PROTEIN 26"/>
    <property type="match status" value="1"/>
</dbReference>
<feature type="region of interest" description="Disordered" evidence="8">
    <location>
        <begin position="673"/>
        <end position="745"/>
    </location>
</feature>
<comment type="pathway">
    <text evidence="1">Protein modification; protein ubiquitination.</text>
</comment>
<feature type="DNA-binding region" description="HMG box" evidence="6">
    <location>
        <begin position="294"/>
        <end position="363"/>
    </location>
</feature>
<dbReference type="PANTHER" id="PTHR46591">
    <property type="entry name" value="ZINC FINGER FYVE DOMAIN-CONTAINING PROTEIN 26"/>
    <property type="match status" value="1"/>
</dbReference>
<dbReference type="InterPro" id="IPR057946">
    <property type="entry name" value="TPR_ZFYVE26"/>
</dbReference>
<comment type="caution">
    <text evidence="10">The sequence shown here is derived from an EMBL/GenBank/DDBJ whole genome shotgun (WGS) entry which is preliminary data.</text>
</comment>
<dbReference type="GO" id="GO:0008270">
    <property type="term" value="F:zinc ion binding"/>
    <property type="evidence" value="ECO:0007669"/>
    <property type="project" value="UniProtKB-KW"/>
</dbReference>
<reference evidence="10 11" key="1">
    <citation type="submission" date="2016-02" db="EMBL/GenBank/DDBJ databases">
        <title>Genome analysis of coral dinoflagellate symbionts highlights evolutionary adaptations to a symbiotic lifestyle.</title>
        <authorList>
            <person name="Aranda M."/>
            <person name="Li Y."/>
            <person name="Liew Y.J."/>
            <person name="Baumgarten S."/>
            <person name="Simakov O."/>
            <person name="Wilson M."/>
            <person name="Piel J."/>
            <person name="Ashoor H."/>
            <person name="Bougouffa S."/>
            <person name="Bajic V.B."/>
            <person name="Ryu T."/>
            <person name="Ravasi T."/>
            <person name="Bayer T."/>
            <person name="Micklem G."/>
            <person name="Kim H."/>
            <person name="Bhak J."/>
            <person name="Lajeunesse T.C."/>
            <person name="Voolstra C.R."/>
        </authorList>
    </citation>
    <scope>NUCLEOTIDE SEQUENCE [LARGE SCALE GENOMIC DNA]</scope>
    <source>
        <strain evidence="10 11">CCMP2467</strain>
    </source>
</reference>
<dbReference type="GO" id="GO:0005634">
    <property type="term" value="C:nucleus"/>
    <property type="evidence" value="ECO:0007669"/>
    <property type="project" value="UniProtKB-UniRule"/>
</dbReference>
<evidence type="ECO:0000256" key="8">
    <source>
        <dbReference type="SAM" id="MobiDB-lite"/>
    </source>
</evidence>
<dbReference type="OrthoDB" id="435396at2759"/>
<sequence>MEEELRIYVGKYPEKAAEFLRRLGNPLSLQQAPYYMTCLGYMPFAYVWLATMNMKCIVRLIEDILNMGSKTHIDDWAFCGLQGWLCGDFRDQIYTDAVMPLIQEACKFDEGECYLIRLGAFRMFQHEATWQIYDAKKGVVREGKLTTKMMSSIDSHPSASLELMNPQVVPTRGHLVGLAQLCDPKSAAELRDGLVAEDHLALALELCKRCSGEQQISSKDKLDPTDGSWHISADPVREAKAVAFQRLRRFEEARQEYSMTDDTVTLGAEPRATERALTAFEFCSPRAMASVTQPKRPVGGAYGQFMNEKRAELQKELPGQRASEVAKLGGERWKKLSETEKAVYQQKYEAAKEKYDKDMEAFEAAGGVKEKIARKGKDGKVKKAKDPDAPKRPAGGAYGIFLAENRDEIIKTLPKGYKVPDIGKAAGAKWKALSEQEQKPYQEKYQKKNEEYKAAMEEYKKLHGKDVPVDDDEEEQEEPASKRARLAKDAMRYPPLYDLSALEQQQGIYTFNSLQRKLYRSTATMASLPMFLLPGSGHERGREQTQQEVPVVPISKPPDKWMRHQGSGGLQPPAGDRTVDQSGDGCDREGNTAAAKAAMQLTALEGRLQDAVCSMRQRTRLRRGHELVCNRSATSEFQETTLANAVTFLTPPIHPVEMSRWSTLTDMVSLRKTTKARHASKIDAMSLPGDAVLEEPKPLGGPAQQSEELKRENKERLEEPPPSSEADQACDPVFEEEEEASVAPDVSYDKLTMDMSSICCGCSSSQNLRSPSNLWPEDRETHSIMPASPMALPSAAPLFCAFSSSSGRLSTASFYELLCFQENYGSAESLISLLVRERRLAQACQYIFNEKADKRLFVDVVAHHCLAHNQFHELQKVILDFDPSLQKVQEYLNSVKEFLRDRRALDLLYSYEVFTRNFVNAGFLAISLFVQSSTWDARVGHLQNAEAHLGFAHRKLLSRKKGEGKDGTGDGTSENPSAAAQESMTASGDAVSLEAKMGIADIKRNLETVRIQRAVCEAMPTSMPQNAVLFGDLPAQCEVAELLMVNGHFKLALKVIEFLDLPAVELCIRASNQIATHQARCSTGSIAPVVKFLEAIPKLPPVEWDSLVSNVVNIWIIEKEELKADRSAASQLVPYIQDERCKMDALILIGNLTHAFQIAQRLGSMQDVLHINSRAQASGDQELLKQIATFMAYNPIAKKTCLDIQYHQFLQASLTAGRDNCPPVLVTCSQLAAADHRQGHGQQLRCEHFCRATVLARSGQHKLTAKAPVALWAWDIVVDNCAICRNHIMDLCIECQANQGSHTSEECTVAWGVCNHAFHFHCISRWLKTRQEGNR</sequence>
<feature type="region of interest" description="Disordered" evidence="8">
    <location>
        <begin position="960"/>
        <end position="987"/>
    </location>
</feature>
<feature type="compositionally biased region" description="Acidic residues" evidence="8">
    <location>
        <begin position="469"/>
        <end position="478"/>
    </location>
</feature>
<proteinExistence type="predicted"/>
<evidence type="ECO:0000256" key="1">
    <source>
        <dbReference type="ARBA" id="ARBA00004906"/>
    </source>
</evidence>
<dbReference type="GO" id="GO:0032465">
    <property type="term" value="P:regulation of cytokinesis"/>
    <property type="evidence" value="ECO:0007669"/>
    <property type="project" value="TreeGrafter"/>
</dbReference>
<dbReference type="PRINTS" id="PR00886">
    <property type="entry name" value="HIGHMOBLTY12"/>
</dbReference>
<feature type="domain" description="HMG box" evidence="9">
    <location>
        <begin position="391"/>
        <end position="460"/>
    </location>
</feature>
<dbReference type="SUPFAM" id="SSF57850">
    <property type="entry name" value="RING/U-box"/>
    <property type="match status" value="1"/>
</dbReference>
<dbReference type="InterPro" id="IPR024766">
    <property type="entry name" value="Znf_RING_H2"/>
</dbReference>
<evidence type="ECO:0000256" key="4">
    <source>
        <dbReference type="ARBA" id="ARBA00022786"/>
    </source>
</evidence>
<evidence type="ECO:0000256" key="6">
    <source>
        <dbReference type="PROSITE-ProRule" id="PRU00267"/>
    </source>
</evidence>
<evidence type="ECO:0000256" key="5">
    <source>
        <dbReference type="ARBA" id="ARBA00022833"/>
    </source>
</evidence>
<feature type="compositionally biased region" description="Polar residues" evidence="8">
    <location>
        <begin position="973"/>
        <end position="986"/>
    </location>
</feature>
<dbReference type="Gene3D" id="3.30.40.10">
    <property type="entry name" value="Zinc/RING finger domain, C3HC4 (zinc finger)"/>
    <property type="match status" value="1"/>
</dbReference>
<feature type="region of interest" description="Disordered" evidence="8">
    <location>
        <begin position="463"/>
        <end position="483"/>
    </location>
</feature>
<dbReference type="GO" id="GO:0003677">
    <property type="term" value="F:DNA binding"/>
    <property type="evidence" value="ECO:0007669"/>
    <property type="project" value="UniProtKB-UniRule"/>
</dbReference>
<dbReference type="Gene3D" id="1.10.30.10">
    <property type="entry name" value="High mobility group box domain"/>
    <property type="match status" value="2"/>
</dbReference>
<keyword evidence="4" id="KW-0833">Ubl conjugation pathway</keyword>
<dbReference type="CDD" id="cd21994">
    <property type="entry name" value="HMG-box_SSRP1-like"/>
    <property type="match status" value="1"/>
</dbReference>
<dbReference type="GO" id="GO:0030496">
    <property type="term" value="C:midbody"/>
    <property type="evidence" value="ECO:0007669"/>
    <property type="project" value="TreeGrafter"/>
</dbReference>
<dbReference type="InterPro" id="IPR028730">
    <property type="entry name" value="ZFYVE26"/>
</dbReference>
<gene>
    <name evidence="10" type="primary">Rbx1</name>
    <name evidence="10" type="ORF">AK812_SmicGene20223</name>
</gene>
<feature type="coiled-coil region" evidence="7">
    <location>
        <begin position="334"/>
        <end position="365"/>
    </location>
</feature>
<evidence type="ECO:0000259" key="9">
    <source>
        <dbReference type="PROSITE" id="PS50118"/>
    </source>
</evidence>
<dbReference type="Pfam" id="PF00505">
    <property type="entry name" value="HMG_box"/>
    <property type="match status" value="2"/>
</dbReference>
<keyword evidence="7" id="KW-0175">Coiled coil</keyword>
<keyword evidence="3" id="KW-0863">Zinc-finger</keyword>
<keyword evidence="6" id="KW-0539">Nucleus</keyword>
<dbReference type="SMART" id="SM00398">
    <property type="entry name" value="HMG"/>
    <property type="match status" value="2"/>
</dbReference>
<feature type="region of interest" description="Disordered" evidence="8">
    <location>
        <begin position="373"/>
        <end position="396"/>
    </location>
</feature>
<dbReference type="PROSITE" id="PS50118">
    <property type="entry name" value="HMG_BOX_2"/>
    <property type="match status" value="2"/>
</dbReference>
<dbReference type="CDD" id="cd16485">
    <property type="entry name" value="mRING-H2-C3H2C2D_RBX1"/>
    <property type="match status" value="1"/>
</dbReference>
<evidence type="ECO:0000313" key="10">
    <source>
        <dbReference type="EMBL" id="OLP97438.1"/>
    </source>
</evidence>
<dbReference type="GO" id="GO:0000281">
    <property type="term" value="P:mitotic cytokinesis"/>
    <property type="evidence" value="ECO:0007669"/>
    <property type="project" value="InterPro"/>
</dbReference>
<feature type="domain" description="HMG box" evidence="9">
    <location>
        <begin position="294"/>
        <end position="363"/>
    </location>
</feature>
<keyword evidence="2" id="KW-0479">Metal-binding</keyword>
<feature type="DNA-binding region" description="HMG box" evidence="6">
    <location>
        <begin position="391"/>
        <end position="460"/>
    </location>
</feature>
<dbReference type="SUPFAM" id="SSF47095">
    <property type="entry name" value="HMG-box"/>
    <property type="match status" value="2"/>
</dbReference>
<dbReference type="EMBL" id="LSRX01000432">
    <property type="protein sequence ID" value="OLP97438.1"/>
    <property type="molecule type" value="Genomic_DNA"/>
</dbReference>